<sequence>MRQAALLGHEETGTDHLLLAVRQPQVTSDDKPHYAELRAVPYLAQRRSAAAEIGSPAAARRSHTSAGVPGGLRQAAAVALIA</sequence>
<dbReference type="Proteomes" id="UP000183561">
    <property type="component" value="Unassembled WGS sequence"/>
</dbReference>
<proteinExistence type="predicted"/>
<reference evidence="2" key="1">
    <citation type="submission" date="2016-10" db="EMBL/GenBank/DDBJ databases">
        <authorList>
            <person name="Varghese N."/>
            <person name="Submissions S."/>
        </authorList>
    </citation>
    <scope>NUCLEOTIDE SEQUENCE [LARGE SCALE GENOMIC DNA]</scope>
    <source>
        <strain evidence="2">DSM 44498</strain>
    </source>
</reference>
<evidence type="ECO:0000313" key="1">
    <source>
        <dbReference type="EMBL" id="SEC28678.1"/>
    </source>
</evidence>
<name>A0A1H4RA39_9NOCA</name>
<organism evidence="1 2">
    <name type="scientific">Rhodococcus koreensis</name>
    <dbReference type="NCBI Taxonomy" id="99653"/>
    <lineage>
        <taxon>Bacteria</taxon>
        <taxon>Bacillati</taxon>
        <taxon>Actinomycetota</taxon>
        <taxon>Actinomycetes</taxon>
        <taxon>Mycobacteriales</taxon>
        <taxon>Nocardiaceae</taxon>
        <taxon>Rhodococcus</taxon>
    </lineage>
</organism>
<accession>A0A1H4RA39</accession>
<dbReference type="EMBL" id="FNSV01000005">
    <property type="protein sequence ID" value="SEC28678.1"/>
    <property type="molecule type" value="Genomic_DNA"/>
</dbReference>
<keyword evidence="2" id="KW-1185">Reference proteome</keyword>
<dbReference type="AlphaFoldDB" id="A0A1H4RA39"/>
<protein>
    <submittedName>
        <fullName evidence="1">Uncharacterized protein</fullName>
    </submittedName>
</protein>
<evidence type="ECO:0000313" key="2">
    <source>
        <dbReference type="Proteomes" id="UP000183561"/>
    </source>
</evidence>
<gene>
    <name evidence="1" type="ORF">SAMN04490239_3542</name>
</gene>